<dbReference type="STRING" id="198616.SAMN05216193_10499"/>
<organism evidence="2 3">
    <name type="scientific">Pseudomonas jinjuensis</name>
    <dbReference type="NCBI Taxonomy" id="198616"/>
    <lineage>
        <taxon>Bacteria</taxon>
        <taxon>Pseudomonadati</taxon>
        <taxon>Pseudomonadota</taxon>
        <taxon>Gammaproteobacteria</taxon>
        <taxon>Pseudomonadales</taxon>
        <taxon>Pseudomonadaceae</taxon>
        <taxon>Pseudomonas</taxon>
    </lineage>
</organism>
<keyword evidence="1" id="KW-0732">Signal</keyword>
<proteinExistence type="predicted"/>
<feature type="signal peptide" evidence="1">
    <location>
        <begin position="1"/>
        <end position="26"/>
    </location>
</feature>
<name>A0A1H0D174_9PSED</name>
<dbReference type="OrthoDB" id="7024471at2"/>
<dbReference type="AlphaFoldDB" id="A0A1H0D174"/>
<evidence type="ECO:0000313" key="3">
    <source>
        <dbReference type="Proteomes" id="UP000242957"/>
    </source>
</evidence>
<dbReference type="Proteomes" id="UP000242957">
    <property type="component" value="Unassembled WGS sequence"/>
</dbReference>
<evidence type="ECO:0000313" key="2">
    <source>
        <dbReference type="EMBL" id="SDN63914.1"/>
    </source>
</evidence>
<feature type="chain" id="PRO_5017213661" evidence="1">
    <location>
        <begin position="27"/>
        <end position="152"/>
    </location>
</feature>
<accession>A0A1H0D174</accession>
<reference evidence="3" key="1">
    <citation type="submission" date="2016-10" db="EMBL/GenBank/DDBJ databases">
        <authorList>
            <person name="Varghese N."/>
            <person name="Submissions S."/>
        </authorList>
    </citation>
    <scope>NUCLEOTIDE SEQUENCE [LARGE SCALE GENOMIC DNA]</scope>
    <source>
        <strain evidence="3">JCM 21621</strain>
    </source>
</reference>
<protein>
    <submittedName>
        <fullName evidence="2">Uncharacterized protein</fullName>
    </submittedName>
</protein>
<evidence type="ECO:0000256" key="1">
    <source>
        <dbReference type="SAM" id="SignalP"/>
    </source>
</evidence>
<gene>
    <name evidence="2" type="ORF">SAMN05216193_10499</name>
</gene>
<dbReference type="EMBL" id="FNIJ01000004">
    <property type="protein sequence ID" value="SDN63914.1"/>
    <property type="molecule type" value="Genomic_DNA"/>
</dbReference>
<keyword evidence="3" id="KW-1185">Reference proteome</keyword>
<dbReference type="RefSeq" id="WP_084314366.1">
    <property type="nucleotide sequence ID" value="NZ_FNIJ01000004.1"/>
</dbReference>
<sequence length="152" mass="15558">MVRFLRYAALSVATLALALPVSPAHGEDGNIVISRTLQPRVATRPTMVPDPHPMQVNANTAPQVSQVLLDTGVRELQDDDFARITSGSAVQPAVAGGLDGVHNRISEGANTTANLGGNIAGHGGGLGGRIANSVDNSLQRGLAPLQVLGGGR</sequence>